<comment type="cofactor">
    <cofactor evidence="11">
        <name>[4Fe-4S] cluster</name>
        <dbReference type="ChEBI" id="CHEBI:49883"/>
    </cofactor>
    <text evidence="11">Binds 1 [4Fe-4S] cluster per subunit. Following nitrosylation of the [4Fe-4S] cluster binds 1 [4Fe-8(NO)] cluster per subunit.</text>
</comment>
<dbReference type="HAMAP" id="MF_01479">
    <property type="entry name" value="WhiB"/>
    <property type="match status" value="1"/>
</dbReference>
<dbReference type="InterPro" id="IPR034768">
    <property type="entry name" value="4FE4S_WBL"/>
</dbReference>
<dbReference type="Proteomes" id="UP000053127">
    <property type="component" value="Unassembled WGS sequence"/>
</dbReference>
<keyword evidence="15" id="KW-1185">Reference proteome</keyword>
<keyword evidence="4 11" id="KW-0479">Metal-binding</keyword>
<evidence type="ECO:0000259" key="13">
    <source>
        <dbReference type="PROSITE" id="PS51674"/>
    </source>
</evidence>
<evidence type="ECO:0000256" key="5">
    <source>
        <dbReference type="ARBA" id="ARBA00023004"/>
    </source>
</evidence>
<keyword evidence="10 11" id="KW-0804">Transcription</keyword>
<evidence type="ECO:0000256" key="2">
    <source>
        <dbReference type="ARBA" id="ARBA00006597"/>
    </source>
</evidence>
<dbReference type="STRING" id="67386.AQI95_28950"/>
<dbReference type="GO" id="GO:0047134">
    <property type="term" value="F:protein-disulfide reductase [NAD(P)H] activity"/>
    <property type="evidence" value="ECO:0007669"/>
    <property type="project" value="TreeGrafter"/>
</dbReference>
<keyword evidence="9 11" id="KW-1015">Disulfide bond</keyword>
<organism evidence="14 15">
    <name type="scientific">Streptomyces yokosukanensis</name>
    <dbReference type="NCBI Taxonomy" id="67386"/>
    <lineage>
        <taxon>Bacteria</taxon>
        <taxon>Bacillati</taxon>
        <taxon>Actinomycetota</taxon>
        <taxon>Actinomycetes</taxon>
        <taxon>Kitasatosporales</taxon>
        <taxon>Streptomycetaceae</taxon>
        <taxon>Streptomyces</taxon>
    </lineage>
</organism>
<evidence type="ECO:0000256" key="3">
    <source>
        <dbReference type="ARBA" id="ARBA00022485"/>
    </source>
</evidence>
<keyword evidence="5 11" id="KW-0408">Iron</keyword>
<keyword evidence="11" id="KW-0963">Cytoplasm</keyword>
<evidence type="ECO:0000256" key="11">
    <source>
        <dbReference type="HAMAP-Rule" id="MF_01479"/>
    </source>
</evidence>
<comment type="similarity">
    <text evidence="2 11">Belongs to the WhiB family.</text>
</comment>
<evidence type="ECO:0000313" key="14">
    <source>
        <dbReference type="EMBL" id="KUN02107.1"/>
    </source>
</evidence>
<dbReference type="GO" id="GO:0045892">
    <property type="term" value="P:negative regulation of DNA-templated transcription"/>
    <property type="evidence" value="ECO:0007669"/>
    <property type="project" value="TreeGrafter"/>
</dbReference>
<comment type="function">
    <text evidence="11">Acts as a transcriptional regulator. Probably redox-responsive. The apo- but not holo-form probably binds DNA.</text>
</comment>
<evidence type="ECO:0000256" key="7">
    <source>
        <dbReference type="ARBA" id="ARBA00023015"/>
    </source>
</evidence>
<dbReference type="GO" id="GO:0046872">
    <property type="term" value="F:metal ion binding"/>
    <property type="evidence" value="ECO:0007669"/>
    <property type="project" value="UniProtKB-KW"/>
</dbReference>
<evidence type="ECO:0000313" key="15">
    <source>
        <dbReference type="Proteomes" id="UP000053127"/>
    </source>
</evidence>
<feature type="binding site" evidence="11">
    <location>
        <position position="66"/>
    </location>
    <ligand>
        <name>[4Fe-4S] cluster</name>
        <dbReference type="ChEBI" id="CHEBI:49883"/>
    </ligand>
</feature>
<keyword evidence="8 11" id="KW-0238">DNA-binding</keyword>
<evidence type="ECO:0000256" key="4">
    <source>
        <dbReference type="ARBA" id="ARBA00022723"/>
    </source>
</evidence>
<dbReference type="RefSeq" id="WP_067130135.1">
    <property type="nucleotide sequence ID" value="NZ_KQ948217.1"/>
</dbReference>
<keyword evidence="6 11" id="KW-0411">Iron-sulfur</keyword>
<accession>A0A101NZG3</accession>
<feature type="binding site" evidence="11">
    <location>
        <position position="60"/>
    </location>
    <ligand>
        <name>[4Fe-4S] cluster</name>
        <dbReference type="ChEBI" id="CHEBI:49883"/>
    </ligand>
</feature>
<dbReference type="PANTHER" id="PTHR38839">
    <property type="entry name" value="TRANSCRIPTIONAL REGULATOR WHID-RELATED"/>
    <property type="match status" value="1"/>
</dbReference>
<dbReference type="GO" id="GO:0045454">
    <property type="term" value="P:cell redox homeostasis"/>
    <property type="evidence" value="ECO:0007669"/>
    <property type="project" value="TreeGrafter"/>
</dbReference>
<sequence length="294" mass="31560">MRNITTHDAPATGLRGIGDTSWHAHAACHGMDPKDADAAFHPLPRDKQAIDKAKALCGLCPVRRDCLNHALENDLKEGVWGGVTAADRRKLHKGLPARLDYGRIAAFLNNNRDVHLTEAEREIVIDHAYARAWRTDRLASALKIGYKHAQELLRQAADRVVKHDQILDGPPNPYKKNEQARQTDPASSQTAAAQPAAKQPVPRPATPGSAAPETASGPTPPADAGPATGVHRPVPARSGPASRPEQPPQKRRRSSPPVKAIDRAAGPGDTRPEGWHQLSFLEAALAHTPVGKAA</sequence>
<feature type="domain" description="4Fe-4S Wbl-type" evidence="13">
    <location>
        <begin position="27"/>
        <end position="90"/>
    </location>
</feature>
<name>A0A101NZG3_9ACTN</name>
<protein>
    <recommendedName>
        <fullName evidence="11">Transcriptional regulator WhiB</fullName>
    </recommendedName>
</protein>
<proteinExistence type="inferred from homology"/>
<dbReference type="PROSITE" id="PS51674">
    <property type="entry name" value="4FE4S_WBL"/>
    <property type="match status" value="1"/>
</dbReference>
<evidence type="ECO:0000256" key="6">
    <source>
        <dbReference type="ARBA" id="ARBA00023014"/>
    </source>
</evidence>
<dbReference type="GO" id="GO:0003677">
    <property type="term" value="F:DNA binding"/>
    <property type="evidence" value="ECO:0007669"/>
    <property type="project" value="UniProtKB-UniRule"/>
</dbReference>
<feature type="binding site" evidence="11">
    <location>
        <position position="28"/>
    </location>
    <ligand>
        <name>[4Fe-4S] cluster</name>
        <dbReference type="ChEBI" id="CHEBI:49883"/>
    </ligand>
</feature>
<comment type="caution">
    <text evidence="14">The sequence shown here is derived from an EMBL/GenBank/DDBJ whole genome shotgun (WGS) entry which is preliminary data.</text>
</comment>
<keyword evidence="3 11" id="KW-0004">4Fe-4S</keyword>
<dbReference type="AlphaFoldDB" id="A0A101NZG3"/>
<dbReference type="InterPro" id="IPR003482">
    <property type="entry name" value="Whib"/>
</dbReference>
<evidence type="ECO:0000256" key="1">
    <source>
        <dbReference type="ARBA" id="ARBA00004496"/>
    </source>
</evidence>
<comment type="PTM">
    <text evidence="11">Upon Fe-S cluster removal intramolecular disulfide bonds are formed.</text>
</comment>
<dbReference type="EMBL" id="LMWN01000040">
    <property type="protein sequence ID" value="KUN02107.1"/>
    <property type="molecule type" value="Genomic_DNA"/>
</dbReference>
<gene>
    <name evidence="11" type="primary">whiB</name>
    <name evidence="14" type="ORF">AQI95_28950</name>
</gene>
<feature type="compositionally biased region" description="Low complexity" evidence="12">
    <location>
        <begin position="185"/>
        <end position="200"/>
    </location>
</feature>
<evidence type="ECO:0000256" key="8">
    <source>
        <dbReference type="ARBA" id="ARBA00023125"/>
    </source>
</evidence>
<keyword evidence="7 11" id="KW-0805">Transcription regulation</keyword>
<dbReference type="GO" id="GO:0035731">
    <property type="term" value="F:dinitrosyl-iron complex binding"/>
    <property type="evidence" value="ECO:0007669"/>
    <property type="project" value="UniProtKB-UniRule"/>
</dbReference>
<comment type="PTM">
    <text evidence="11">The Fe-S cluster can be nitrosylated by nitric oxide (NO).</text>
</comment>
<evidence type="ECO:0000256" key="12">
    <source>
        <dbReference type="SAM" id="MobiDB-lite"/>
    </source>
</evidence>
<evidence type="ECO:0000256" key="9">
    <source>
        <dbReference type="ARBA" id="ARBA00023157"/>
    </source>
</evidence>
<dbReference type="GO" id="GO:0051539">
    <property type="term" value="F:4 iron, 4 sulfur cluster binding"/>
    <property type="evidence" value="ECO:0007669"/>
    <property type="project" value="UniProtKB-UniRule"/>
</dbReference>
<dbReference type="OrthoDB" id="3869337at2"/>
<dbReference type="Pfam" id="PF02467">
    <property type="entry name" value="Whib"/>
    <property type="match status" value="1"/>
</dbReference>
<feature type="region of interest" description="Disordered" evidence="12">
    <location>
        <begin position="165"/>
        <end position="276"/>
    </location>
</feature>
<evidence type="ECO:0000256" key="10">
    <source>
        <dbReference type="ARBA" id="ARBA00023163"/>
    </source>
</evidence>
<reference evidence="14 15" key="1">
    <citation type="submission" date="2015-10" db="EMBL/GenBank/DDBJ databases">
        <title>Draft genome sequence of Streptomyces yokosukanensis DSM 40224, type strain for the species Streptomyces yokosukanensis.</title>
        <authorList>
            <person name="Ruckert C."/>
            <person name="Winkler A."/>
            <person name="Kalinowski J."/>
            <person name="Kampfer P."/>
            <person name="Glaeser S."/>
        </authorList>
    </citation>
    <scope>NUCLEOTIDE SEQUENCE [LARGE SCALE GENOMIC DNA]</scope>
    <source>
        <strain evidence="14 15">DSM 40224</strain>
    </source>
</reference>
<comment type="subcellular location">
    <subcellularLocation>
        <location evidence="1 11">Cytoplasm</location>
    </subcellularLocation>
</comment>
<dbReference type="GO" id="GO:0005737">
    <property type="term" value="C:cytoplasm"/>
    <property type="evidence" value="ECO:0007669"/>
    <property type="project" value="UniProtKB-SubCell"/>
</dbReference>
<feature type="binding site" evidence="11">
    <location>
        <position position="57"/>
    </location>
    <ligand>
        <name>[4Fe-4S] cluster</name>
        <dbReference type="ChEBI" id="CHEBI:49883"/>
    </ligand>
</feature>